<dbReference type="Gene3D" id="3.40.50.300">
    <property type="entry name" value="P-loop containing nucleotide triphosphate hydrolases"/>
    <property type="match status" value="2"/>
</dbReference>
<evidence type="ECO:0000256" key="2">
    <source>
        <dbReference type="ARBA" id="ARBA00022741"/>
    </source>
</evidence>
<keyword evidence="5" id="KW-0347">Helicase</keyword>
<reference evidence="13" key="1">
    <citation type="submission" date="2019-12" db="EMBL/GenBank/DDBJ databases">
        <title>Clostridiaceae gen. nov. sp. nov., isolated from sediment in Xinjiang, China.</title>
        <authorList>
            <person name="Zhang R."/>
        </authorList>
    </citation>
    <scope>NUCLEOTIDE SEQUENCE</scope>
    <source>
        <strain evidence="13">D2Q-11</strain>
    </source>
</reference>
<dbReference type="GO" id="GO:0008854">
    <property type="term" value="F:exodeoxyribonuclease V activity"/>
    <property type="evidence" value="ECO:0007669"/>
    <property type="project" value="UniProtKB-EC"/>
</dbReference>
<feature type="domain" description="PD-(D/E)XK endonuclease-like" evidence="10">
    <location>
        <begin position="757"/>
        <end position="1035"/>
    </location>
</feature>
<dbReference type="InterPro" id="IPR027417">
    <property type="entry name" value="P-loop_NTPase"/>
</dbReference>
<evidence type="ECO:0000313" key="14">
    <source>
        <dbReference type="Proteomes" id="UP000724672"/>
    </source>
</evidence>
<organism evidence="13 14">
    <name type="scientific">Anaeromonas frigoriresistens</name>
    <dbReference type="NCBI Taxonomy" id="2683708"/>
    <lineage>
        <taxon>Bacteria</taxon>
        <taxon>Bacillati</taxon>
        <taxon>Bacillota</taxon>
        <taxon>Tissierellia</taxon>
        <taxon>Tissierellales</taxon>
        <taxon>Thermohalobacteraceae</taxon>
        <taxon>Anaeromonas</taxon>
    </lineage>
</organism>
<evidence type="ECO:0000259" key="10">
    <source>
        <dbReference type="Pfam" id="PF12705"/>
    </source>
</evidence>
<evidence type="ECO:0000313" key="13">
    <source>
        <dbReference type="EMBL" id="MBS4539102.1"/>
    </source>
</evidence>
<dbReference type="Pfam" id="PF12705">
    <property type="entry name" value="PDDEXK_1"/>
    <property type="match status" value="1"/>
</dbReference>
<keyword evidence="8" id="KW-0238">DNA-binding</keyword>
<dbReference type="Gene3D" id="1.10.10.160">
    <property type="match status" value="1"/>
</dbReference>
<accession>A0A942V357</accession>
<dbReference type="GO" id="GO:0006310">
    <property type="term" value="P:DNA recombination"/>
    <property type="evidence" value="ECO:0007669"/>
    <property type="project" value="TreeGrafter"/>
</dbReference>
<name>A0A942V357_9FIRM</name>
<dbReference type="InterPro" id="IPR013986">
    <property type="entry name" value="DExx_box_DNA_helicase_dom_sf"/>
</dbReference>
<dbReference type="InterPro" id="IPR014017">
    <property type="entry name" value="DNA_helicase_UvrD-like_C"/>
</dbReference>
<dbReference type="RefSeq" id="WP_203367022.1">
    <property type="nucleotide sequence ID" value="NZ_WSFT01000040.1"/>
</dbReference>
<dbReference type="Pfam" id="PF21445">
    <property type="entry name" value="ADDB_N"/>
    <property type="match status" value="1"/>
</dbReference>
<evidence type="ECO:0000259" key="12">
    <source>
        <dbReference type="Pfam" id="PF21445"/>
    </source>
</evidence>
<evidence type="ECO:0000256" key="3">
    <source>
        <dbReference type="ARBA" id="ARBA00022763"/>
    </source>
</evidence>
<dbReference type="PANTHER" id="PTHR30591:SF1">
    <property type="entry name" value="RECBCD ENZYME SUBUNIT RECC"/>
    <property type="match status" value="1"/>
</dbReference>
<dbReference type="GO" id="GO:0003677">
    <property type="term" value="F:DNA binding"/>
    <property type="evidence" value="ECO:0007669"/>
    <property type="project" value="UniProtKB-KW"/>
</dbReference>
<dbReference type="SUPFAM" id="SSF52540">
    <property type="entry name" value="P-loop containing nucleoside triphosphate hydrolases"/>
    <property type="match status" value="2"/>
</dbReference>
<sequence>MGEKIVYFGDINNKYNETLIDKAKKYIRESNCEKFYYILPSGNLLNVYRKRLLEDTFGALNLNVITFDDVVNKFVNQSLYTKIDDGIKETIISNIVSSLYEDGKINYYKKQVENHAFIQSLVYIIGEIKRSLVTVDDIKNGIKEDMKYTEVWNIYEKYQDFLKENSLLDNEEVYMMASNNLENSLEIFKELDSVIIDEFFDFRPQEFYIIDALSKLDIDIYINIPYKFDKDFTTIKDTLDNLSNLGFSIVNIENNSMDYFDKLSYRLFSQNNKLNKTTEQIKLIKADNIELEIHRIVDDIKETIDKGVDPEKIGIITNYIDLYKDIIYKELDECRIPCSINKNKNMIDIPIAKYILNLLKVKISKYDIENVIELLKSNYLNIELDLDKDIAENILYDIHIKYPRIDIMSALDKEVNNLEYKSKANDNEKYSEELKKINIIKEVLDNIIEDISTIPNSSNIKDTIEIIKSILFKYGLGDNIAQLYEIHKIDEIYYRDIYFVNNLNTIFDKLKTTVDITIKGKVKIKEVYDILFRLFSDEELTIKRGNKKGVQMITPSTSRGLEFEKIYIVGLREGKYPKKHNSNWFFNDRNREVFNSVGIKLKNYREIYDKESLLFSIAISRATRELVLTYSGEKGSDSSIPSIFVEAVLNKIDGKNVEDKLKYEEVNINYLLKEDLTKAAKPSDVLRSLMFKHYNGQDILDVANMYNSIDNLSISDIYRNISVEDKRYSKNFTEYDGCLNDPKVICEIDTATDNIYSITQLETYGDCPMKYYFKYILKIDINEKDIEDFNSMDKGNIYHKVLADYYSIYKEKIYRYIDGMSSDMSNLDKDIHKIFIRVVQNEIGVKDIQGIWKLRIEFMQKIIIDLIKKDINRLKEKGLYPHSFESKFGYDGDFQIQTEDNVVKLLGKIDRIDVRGNEAIVYDYKTSYGKSIKDILDGTSLQIPVYLMALKAKGYNPIAGGYITIKDGGYSHPMVKRESINLVDEKKSLNDEEWQQVIETTKAKINKYINGIKSGDFKVKPTNCSPYCPFKNICRYNKERIQLKEEKDESYIKSTEGC</sequence>
<keyword evidence="14" id="KW-1185">Reference proteome</keyword>
<evidence type="ECO:0000256" key="9">
    <source>
        <dbReference type="ARBA" id="ARBA00023204"/>
    </source>
</evidence>
<protein>
    <submittedName>
        <fullName evidence="13">Exodeoxyribonuclease V subunit gamma</fullName>
        <ecNumber evidence="13">3.1.11.5</ecNumber>
    </submittedName>
</protein>
<dbReference type="Proteomes" id="UP000724672">
    <property type="component" value="Unassembled WGS sequence"/>
</dbReference>
<evidence type="ECO:0000256" key="7">
    <source>
        <dbReference type="ARBA" id="ARBA00022840"/>
    </source>
</evidence>
<dbReference type="GO" id="GO:0004386">
    <property type="term" value="F:helicase activity"/>
    <property type="evidence" value="ECO:0007669"/>
    <property type="project" value="UniProtKB-KW"/>
</dbReference>
<evidence type="ECO:0000256" key="6">
    <source>
        <dbReference type="ARBA" id="ARBA00022839"/>
    </source>
</evidence>
<keyword evidence="1" id="KW-0540">Nuclease</keyword>
<dbReference type="InterPro" id="IPR038726">
    <property type="entry name" value="PDDEXK_AddAB-type"/>
</dbReference>
<keyword evidence="3" id="KW-0227">DNA damage</keyword>
<feature type="domain" description="UvrD-like helicase C-terminal" evidence="11">
    <location>
        <begin position="259"/>
        <end position="631"/>
    </location>
</feature>
<dbReference type="InterPro" id="IPR049035">
    <property type="entry name" value="ADDB_N"/>
</dbReference>
<evidence type="ECO:0000259" key="11">
    <source>
        <dbReference type="Pfam" id="PF13361"/>
    </source>
</evidence>
<dbReference type="GO" id="GO:0005524">
    <property type="term" value="F:ATP binding"/>
    <property type="evidence" value="ECO:0007669"/>
    <property type="project" value="UniProtKB-KW"/>
</dbReference>
<keyword evidence="6" id="KW-0269">Exonuclease</keyword>
<evidence type="ECO:0000256" key="1">
    <source>
        <dbReference type="ARBA" id="ARBA00022722"/>
    </source>
</evidence>
<dbReference type="InterPro" id="IPR011604">
    <property type="entry name" value="PDDEXK-like_dom_sf"/>
</dbReference>
<keyword evidence="9" id="KW-0234">DNA repair</keyword>
<dbReference type="Pfam" id="PF13361">
    <property type="entry name" value="UvrD_C"/>
    <property type="match status" value="1"/>
</dbReference>
<dbReference type="AlphaFoldDB" id="A0A942V357"/>
<dbReference type="PANTHER" id="PTHR30591">
    <property type="entry name" value="RECBCD ENZYME SUBUNIT RECC"/>
    <property type="match status" value="1"/>
</dbReference>
<dbReference type="Gene3D" id="3.90.320.10">
    <property type="match status" value="1"/>
</dbReference>
<evidence type="ECO:0000256" key="5">
    <source>
        <dbReference type="ARBA" id="ARBA00022806"/>
    </source>
</evidence>
<dbReference type="GO" id="GO:0006281">
    <property type="term" value="P:DNA repair"/>
    <property type="evidence" value="ECO:0007669"/>
    <property type="project" value="UniProtKB-KW"/>
</dbReference>
<proteinExistence type="predicted"/>
<dbReference type="EC" id="3.1.11.5" evidence="13"/>
<keyword evidence="7" id="KW-0067">ATP-binding</keyword>
<comment type="caution">
    <text evidence="13">The sequence shown here is derived from an EMBL/GenBank/DDBJ whole genome shotgun (WGS) entry which is preliminary data.</text>
</comment>
<keyword evidence="2" id="KW-0547">Nucleotide-binding</keyword>
<evidence type="ECO:0000256" key="8">
    <source>
        <dbReference type="ARBA" id="ARBA00023125"/>
    </source>
</evidence>
<keyword evidence="4 13" id="KW-0378">Hydrolase</keyword>
<gene>
    <name evidence="13" type="ORF">GOQ27_11555</name>
</gene>
<dbReference type="Gene3D" id="1.10.486.10">
    <property type="entry name" value="PCRA, domain 4"/>
    <property type="match status" value="1"/>
</dbReference>
<feature type="domain" description="ATP-dependent helicase/deoxyribonuclease subunit B N-terminal" evidence="12">
    <location>
        <begin position="24"/>
        <end position="227"/>
    </location>
</feature>
<dbReference type="EMBL" id="WSFT01000040">
    <property type="protein sequence ID" value="MBS4539102.1"/>
    <property type="molecule type" value="Genomic_DNA"/>
</dbReference>
<evidence type="ECO:0000256" key="4">
    <source>
        <dbReference type="ARBA" id="ARBA00022801"/>
    </source>
</evidence>